<dbReference type="AlphaFoldDB" id="A0A0M6XL67"/>
<proteinExistence type="predicted"/>
<evidence type="ECO:0000259" key="2">
    <source>
        <dbReference type="Pfam" id="PF03713"/>
    </source>
</evidence>
<dbReference type="Pfam" id="PF03713">
    <property type="entry name" value="DUF305"/>
    <property type="match status" value="1"/>
</dbReference>
<reference evidence="3 4" key="1">
    <citation type="submission" date="2015-07" db="EMBL/GenBank/DDBJ databases">
        <authorList>
            <person name="Noorani M."/>
        </authorList>
    </citation>
    <scope>NUCLEOTIDE SEQUENCE [LARGE SCALE GENOMIC DNA]</scope>
    <source>
        <strain evidence="3 4">CECT 5088</strain>
    </source>
</reference>
<dbReference type="STRING" id="282197.SAMN04488517_101248"/>
<dbReference type="InterPro" id="IPR005183">
    <property type="entry name" value="DUF305_CopM-like"/>
</dbReference>
<feature type="transmembrane region" description="Helical" evidence="1">
    <location>
        <begin position="38"/>
        <end position="59"/>
    </location>
</feature>
<evidence type="ECO:0000313" key="3">
    <source>
        <dbReference type="EMBL" id="CTQ31412.1"/>
    </source>
</evidence>
<feature type="transmembrane region" description="Helical" evidence="1">
    <location>
        <begin position="65"/>
        <end position="84"/>
    </location>
</feature>
<keyword evidence="1" id="KW-1133">Transmembrane helix</keyword>
<name>A0A0M6XL67_9RHOB</name>
<keyword evidence="4" id="KW-1185">Reference proteome</keyword>
<dbReference type="InterPro" id="IPR012347">
    <property type="entry name" value="Ferritin-like"/>
</dbReference>
<organism evidence="3 4">
    <name type="scientific">Jannaschia rubra</name>
    <dbReference type="NCBI Taxonomy" id="282197"/>
    <lineage>
        <taxon>Bacteria</taxon>
        <taxon>Pseudomonadati</taxon>
        <taxon>Pseudomonadota</taxon>
        <taxon>Alphaproteobacteria</taxon>
        <taxon>Rhodobacterales</taxon>
        <taxon>Roseobacteraceae</taxon>
        <taxon>Jannaschia</taxon>
    </lineage>
</organism>
<protein>
    <recommendedName>
        <fullName evidence="2">DUF305 domain-containing protein</fullName>
    </recommendedName>
</protein>
<dbReference type="Proteomes" id="UP000048908">
    <property type="component" value="Unassembled WGS sequence"/>
</dbReference>
<keyword evidence="1" id="KW-0472">Membrane</keyword>
<dbReference type="RefSeq" id="WP_055680903.1">
    <property type="nucleotide sequence ID" value="NZ_CXPG01000009.1"/>
</dbReference>
<gene>
    <name evidence="3" type="ORF">JAN5088_00169</name>
</gene>
<keyword evidence="1" id="KW-0812">Transmembrane</keyword>
<dbReference type="OrthoDB" id="517560at2"/>
<sequence length="281" mass="30916">MSYWRFFAMIGTSTVVMYGLMYANSYAWEHLYFSESRVYMAFWMGAMMAVIMLAYMLGMYSDKRINIAIFLGSAVVFVAALTLFRTQALVEDRSWMKAMIPHHSIAILTSRRADISDPRVAKLAEEIVLAQDREISEMRWLLEDIARNGEAGADTPLGRTDGETPVETLAEALATPVIAGIRPDPMTEAEIARALGTQATCRFTRAVDADPILATADGRGVAKVSGSLILLDGDVPTFAAEGIRLTLTPPETDDGEGADLIFDLTTEPPFRVGFDGYWTCT</sequence>
<feature type="transmembrane region" description="Helical" evidence="1">
    <location>
        <begin position="6"/>
        <end position="26"/>
    </location>
</feature>
<dbReference type="Gene3D" id="1.20.1260.10">
    <property type="match status" value="1"/>
</dbReference>
<accession>A0A0M6XL67</accession>
<feature type="domain" description="DUF305" evidence="2">
    <location>
        <begin position="92"/>
        <end position="141"/>
    </location>
</feature>
<dbReference type="EMBL" id="CXPG01000009">
    <property type="protein sequence ID" value="CTQ31412.1"/>
    <property type="molecule type" value="Genomic_DNA"/>
</dbReference>
<evidence type="ECO:0000256" key="1">
    <source>
        <dbReference type="SAM" id="Phobius"/>
    </source>
</evidence>
<evidence type="ECO:0000313" key="4">
    <source>
        <dbReference type="Proteomes" id="UP000048908"/>
    </source>
</evidence>